<dbReference type="STRING" id="269796.Rru_A3373"/>
<dbReference type="AlphaFoldDB" id="Q2RNX8"/>
<keyword evidence="1" id="KW-0732">Signal</keyword>
<evidence type="ECO:0000256" key="1">
    <source>
        <dbReference type="SAM" id="SignalP"/>
    </source>
</evidence>
<dbReference type="InterPro" id="IPR010642">
    <property type="entry name" value="Invasion_prot_B"/>
</dbReference>
<dbReference type="eggNOG" id="COG5342">
    <property type="taxonomic scope" value="Bacteria"/>
</dbReference>
<proteinExistence type="predicted"/>
<dbReference type="InterPro" id="IPR038696">
    <property type="entry name" value="IalB_sf"/>
</dbReference>
<dbReference type="PhylomeDB" id="Q2RNX8"/>
<feature type="signal peptide" evidence="1">
    <location>
        <begin position="1"/>
        <end position="26"/>
    </location>
</feature>
<dbReference type="EnsemblBacteria" id="ABC24167">
    <property type="protein sequence ID" value="ABC24167"/>
    <property type="gene ID" value="Rru_A3373"/>
</dbReference>
<dbReference type="HOGENOM" id="CLU_100562_1_1_5"/>
<reference evidence="2 3" key="1">
    <citation type="journal article" date="2011" name="Stand. Genomic Sci.">
        <title>Complete genome sequence of Rhodospirillum rubrum type strain (S1).</title>
        <authorList>
            <person name="Munk A.C."/>
            <person name="Copeland A."/>
            <person name="Lucas S."/>
            <person name="Lapidus A."/>
            <person name="Del Rio T.G."/>
            <person name="Barry K."/>
            <person name="Detter J.C."/>
            <person name="Hammon N."/>
            <person name="Israni S."/>
            <person name="Pitluck S."/>
            <person name="Brettin T."/>
            <person name="Bruce D."/>
            <person name="Han C."/>
            <person name="Tapia R."/>
            <person name="Gilna P."/>
            <person name="Schmutz J."/>
            <person name="Larimer F."/>
            <person name="Land M."/>
            <person name="Kyrpides N.C."/>
            <person name="Mavromatis K."/>
            <person name="Richardson P."/>
            <person name="Rohde M."/>
            <person name="Goker M."/>
            <person name="Klenk H.P."/>
            <person name="Zhang Y."/>
            <person name="Roberts G.P."/>
            <person name="Reslewic S."/>
            <person name="Schwartz D.C."/>
        </authorList>
    </citation>
    <scope>NUCLEOTIDE SEQUENCE [LARGE SCALE GENOMIC DNA]</scope>
    <source>
        <strain evidence="3">ATCC 11170 / ATH 1.1.1 / DSM 467 / LMG 4362 / NCIMB 8255 / S1</strain>
    </source>
</reference>
<dbReference type="Gene3D" id="2.60.40.1880">
    <property type="entry name" value="Invasion associated locus B (IalB) protein"/>
    <property type="match status" value="1"/>
</dbReference>
<dbReference type="Proteomes" id="UP000001929">
    <property type="component" value="Chromosome"/>
</dbReference>
<dbReference type="EMBL" id="CP000230">
    <property type="protein sequence ID" value="ABC24167.1"/>
    <property type="molecule type" value="Genomic_DNA"/>
</dbReference>
<organism evidence="2 3">
    <name type="scientific">Rhodospirillum rubrum (strain ATCC 11170 / ATH 1.1.1 / DSM 467 / LMG 4362 / NCIMB 8255 / S1)</name>
    <dbReference type="NCBI Taxonomy" id="269796"/>
    <lineage>
        <taxon>Bacteria</taxon>
        <taxon>Pseudomonadati</taxon>
        <taxon>Pseudomonadota</taxon>
        <taxon>Alphaproteobacteria</taxon>
        <taxon>Rhodospirillales</taxon>
        <taxon>Rhodospirillaceae</taxon>
        <taxon>Rhodospirillum</taxon>
    </lineage>
</organism>
<evidence type="ECO:0000313" key="3">
    <source>
        <dbReference type="Proteomes" id="UP000001929"/>
    </source>
</evidence>
<dbReference type="PATRIC" id="fig|269796.9.peg.3487"/>
<feature type="chain" id="PRO_5004214818" evidence="1">
    <location>
        <begin position="27"/>
        <end position="173"/>
    </location>
</feature>
<dbReference type="Pfam" id="PF06776">
    <property type="entry name" value="IalB"/>
    <property type="match status" value="1"/>
</dbReference>
<keyword evidence="3" id="KW-1185">Reference proteome</keyword>
<gene>
    <name evidence="2" type="ordered locus">Rru_A3373</name>
</gene>
<name>Q2RNX8_RHORT</name>
<dbReference type="KEGG" id="rru:Rru_A3373"/>
<accession>Q2RNX8</accession>
<evidence type="ECO:0000313" key="2">
    <source>
        <dbReference type="EMBL" id="ABC24167.1"/>
    </source>
</evidence>
<sequence>MLARKTVRLGLLMGFLTLGTTAPALAQQVNTLGTSQDWTAYTMTENGQKVCYVASQPKKDEGNYTARGDIYALITHRPARGQFGVVTIYAGYPYKSGSSVDLEIDKTGFQLFTEGETAWASDEMDKKIVAAMKRGTSMVVKGTSSKGTATRDTYSLRGITAALGTIDKACGSR</sequence>
<protein>
    <submittedName>
        <fullName evidence="2">Uncharacterized protein</fullName>
    </submittedName>
</protein>